<dbReference type="SMART" id="SM01293">
    <property type="entry name" value="DUF3402"/>
    <property type="match status" value="1"/>
</dbReference>
<comment type="similarity">
    <text evidence="1">Belongs to the STRIP family.</text>
</comment>
<dbReference type="Pfam" id="PF11882">
    <property type="entry name" value="DUF3402"/>
    <property type="match status" value="2"/>
</dbReference>
<dbReference type="InterPro" id="IPR040185">
    <property type="entry name" value="Far11/STRP"/>
</dbReference>
<proteinExistence type="inferred from homology"/>
<name>A0A0K0FLW9_STRVS</name>
<dbReference type="InterPro" id="IPR012486">
    <property type="entry name" value="Far11/STRP_N"/>
</dbReference>
<evidence type="ECO:0000256" key="1">
    <source>
        <dbReference type="ARBA" id="ARBA00007062"/>
    </source>
</evidence>
<organism evidence="5 6">
    <name type="scientific">Strongyloides venezuelensis</name>
    <name type="common">Threadworm</name>
    <dbReference type="NCBI Taxonomy" id="75913"/>
    <lineage>
        <taxon>Eukaryota</taxon>
        <taxon>Metazoa</taxon>
        <taxon>Ecdysozoa</taxon>
        <taxon>Nematoda</taxon>
        <taxon>Chromadorea</taxon>
        <taxon>Rhabditida</taxon>
        <taxon>Tylenchina</taxon>
        <taxon>Panagrolaimomorpha</taxon>
        <taxon>Strongyloidoidea</taxon>
        <taxon>Strongyloididae</taxon>
        <taxon>Strongyloides</taxon>
    </lineage>
</organism>
<feature type="domain" description="Far11/STRP C-terminal" evidence="4">
    <location>
        <begin position="571"/>
        <end position="977"/>
    </location>
</feature>
<dbReference type="SMART" id="SM01292">
    <property type="entry name" value="N1221"/>
    <property type="match status" value="1"/>
</dbReference>
<dbReference type="InterPro" id="IPR021819">
    <property type="entry name" value="Far11/STRP_C"/>
</dbReference>
<evidence type="ECO:0000313" key="5">
    <source>
        <dbReference type="Proteomes" id="UP000035680"/>
    </source>
</evidence>
<dbReference type="AlphaFoldDB" id="A0A0K0FLW9"/>
<protein>
    <submittedName>
        <fullName evidence="6">Uncharacterized protein</fullName>
    </submittedName>
</protein>
<dbReference type="WBParaSite" id="SVE_1000800.1">
    <property type="protein sequence ID" value="SVE_1000800.1"/>
    <property type="gene ID" value="SVE_1000800"/>
</dbReference>
<feature type="compositionally biased region" description="Polar residues" evidence="2">
    <location>
        <begin position="418"/>
        <end position="430"/>
    </location>
</feature>
<dbReference type="Proteomes" id="UP000035680">
    <property type="component" value="Unassembled WGS sequence"/>
</dbReference>
<dbReference type="PANTHER" id="PTHR13239:SF4">
    <property type="entry name" value="AT25231P"/>
    <property type="match status" value="1"/>
</dbReference>
<dbReference type="STRING" id="75913.A0A0K0FLW9"/>
<sequence length="1001" mass="116226">MQNSQKATASPRPVRPSFADDVYGNCNNAISILPTNQEKNQQIQNQTTLSECTLAQRRSANLPKLKDFSTSGVVSTDQSINMPDMGELNFDYSDQDAHSTELSEFYTYSEMMEFIEYCYDFEQSFGKWNGNINKNWRRLDNEHKTTLLNYLLNNLDQSEGDKRTSTLKSILYLLQGAFMDLSEYSDDNDLDDKNKEDLENNCLIEGIRNAYRMYELGYFPVLCNLLVLEANRYIREGEEAIDVTTSRCSSRSGMNNCQSNSGSDILFPQSYSSTNSLERKFKRMSTIANNIVFRIILSCLYHLIESIRREDILEVLVENGDDRERLTKIRNLFIEEIDLEMENTDVTLIVFLLDLLNPFVNGKCSSLPVKKVILTIWKLLLCSLGGWDALRERKSDIRKKLGLNVLEDTLEITKNMKPCQTNDQSISQVQREGGRGGHPIRFMSRQLATQSSGSGSSVDDDDEGEFVDKNNLSNKDAPSVSDLEDLNQPDNSLNGDKRFFNRSPVLFPNYAFALGERTPKADSPVEREPKHKLMWTPKSKQEDIDQFLQDARQKFFGFTLDNDNMTTFGLPEPVLLSFEALKRNIYVSLSEIQIKNDEMYNKYRYALKEDVTETATEKFYRSTFNKLPDYVSAFLKILMSALPSQKAKNDTINILCDVLPKDFDNNEMLSNSINLDTSQFQNNDDSFEKTFIMANDIKRHREIIIKGISAILILTLKHFKLNHIYQFEHMANYLVLTNGIPCILKFLDRNMPKYVQSKNEFYQMNYPFCVVHYAKNNTLPKLTADNIESPVMKLPDYFLWRNLFASINLLRVLTKLTKGKNTRTSMLVVFKSSAFLKRCMKVKQATFQLYILKLLKMQARYLGRPWRKLNVDLMSSIYLKVRHRFIDDWAFANETKCKSFDYVNAEGDLKNNVEKFIQRRYRTYILHNNSKKNTMDNQNKEGKQKSSNFVDEVDESKETCMLNDFNVYLPSNFKKNYEIWMEQEVFRKKINWDELLQSMTA</sequence>
<accession>A0A0K0FLW9</accession>
<feature type="domain" description="Far11/STRP N-terminal" evidence="3">
    <location>
        <begin position="85"/>
        <end position="487"/>
    </location>
</feature>
<feature type="region of interest" description="Disordered" evidence="2">
    <location>
        <begin position="417"/>
        <end position="498"/>
    </location>
</feature>
<evidence type="ECO:0000313" key="6">
    <source>
        <dbReference type="WBParaSite" id="SVE_1000800.1"/>
    </source>
</evidence>
<keyword evidence="5" id="KW-1185">Reference proteome</keyword>
<dbReference type="PANTHER" id="PTHR13239">
    <property type="entry name" value="PROTEIN REQUIRED FOR HYPHAL ANASTOMOSIS HAM-2"/>
    <property type="match status" value="1"/>
</dbReference>
<evidence type="ECO:0000256" key="2">
    <source>
        <dbReference type="SAM" id="MobiDB-lite"/>
    </source>
</evidence>
<dbReference type="Pfam" id="PF07923">
    <property type="entry name" value="N1221"/>
    <property type="match status" value="1"/>
</dbReference>
<evidence type="ECO:0000259" key="3">
    <source>
        <dbReference type="SMART" id="SM01292"/>
    </source>
</evidence>
<reference evidence="6" key="2">
    <citation type="submission" date="2015-08" db="UniProtKB">
        <authorList>
            <consortium name="WormBaseParasite"/>
        </authorList>
    </citation>
    <scope>IDENTIFICATION</scope>
</reference>
<reference evidence="5" key="1">
    <citation type="submission" date="2014-07" db="EMBL/GenBank/DDBJ databases">
        <authorList>
            <person name="Martin A.A"/>
            <person name="De Silva N."/>
        </authorList>
    </citation>
    <scope>NUCLEOTIDE SEQUENCE</scope>
</reference>
<dbReference type="GO" id="GO:0005829">
    <property type="term" value="C:cytosol"/>
    <property type="evidence" value="ECO:0007669"/>
    <property type="project" value="TreeGrafter"/>
</dbReference>
<dbReference type="GO" id="GO:0007010">
    <property type="term" value="P:cytoskeleton organization"/>
    <property type="evidence" value="ECO:0007669"/>
    <property type="project" value="TreeGrafter"/>
</dbReference>
<evidence type="ECO:0000259" key="4">
    <source>
        <dbReference type="SMART" id="SM01293"/>
    </source>
</evidence>
<feature type="region of interest" description="Disordered" evidence="2">
    <location>
        <begin position="1"/>
        <end position="20"/>
    </location>
</feature>